<dbReference type="SMART" id="SM00220">
    <property type="entry name" value="S_TKc"/>
    <property type="match status" value="1"/>
</dbReference>
<dbReference type="InterPro" id="IPR017892">
    <property type="entry name" value="Pkinase_C"/>
</dbReference>
<dbReference type="EC" id="2.7.11.1" evidence="2"/>
<evidence type="ECO:0000256" key="9">
    <source>
        <dbReference type="ARBA" id="ARBA00047899"/>
    </source>
</evidence>
<evidence type="ECO:0000313" key="14">
    <source>
        <dbReference type="EMBL" id="KAE8695818.1"/>
    </source>
</evidence>
<organism evidence="14 15">
    <name type="scientific">Hibiscus syriacus</name>
    <name type="common">Rose of Sharon</name>
    <dbReference type="NCBI Taxonomy" id="106335"/>
    <lineage>
        <taxon>Eukaryota</taxon>
        <taxon>Viridiplantae</taxon>
        <taxon>Streptophyta</taxon>
        <taxon>Embryophyta</taxon>
        <taxon>Tracheophyta</taxon>
        <taxon>Spermatophyta</taxon>
        <taxon>Magnoliopsida</taxon>
        <taxon>eudicotyledons</taxon>
        <taxon>Gunneridae</taxon>
        <taxon>Pentapetalae</taxon>
        <taxon>rosids</taxon>
        <taxon>malvids</taxon>
        <taxon>Malvales</taxon>
        <taxon>Malvaceae</taxon>
        <taxon>Malvoideae</taxon>
        <taxon>Hibiscus</taxon>
    </lineage>
</organism>
<evidence type="ECO:0000259" key="13">
    <source>
        <dbReference type="PROSITE" id="PS51285"/>
    </source>
</evidence>
<dbReference type="Pfam" id="PF00069">
    <property type="entry name" value="Pkinase"/>
    <property type="match status" value="1"/>
</dbReference>
<proteinExistence type="inferred from homology"/>
<dbReference type="InterPro" id="IPR000719">
    <property type="entry name" value="Prot_kinase_dom"/>
</dbReference>
<dbReference type="SUPFAM" id="SSF56112">
    <property type="entry name" value="Protein kinase-like (PK-like)"/>
    <property type="match status" value="1"/>
</dbReference>
<evidence type="ECO:0000256" key="11">
    <source>
        <dbReference type="SAM" id="MobiDB-lite"/>
    </source>
</evidence>
<keyword evidence="3" id="KW-0723">Serine/threonine-protein kinase</keyword>
<keyword evidence="4" id="KW-0597">Phosphoprotein</keyword>
<comment type="catalytic activity">
    <reaction evidence="10">
        <text>L-seryl-[protein] + ATP = O-phospho-L-seryl-[protein] + ADP + H(+)</text>
        <dbReference type="Rhea" id="RHEA:17989"/>
        <dbReference type="Rhea" id="RHEA-COMP:9863"/>
        <dbReference type="Rhea" id="RHEA-COMP:11604"/>
        <dbReference type="ChEBI" id="CHEBI:15378"/>
        <dbReference type="ChEBI" id="CHEBI:29999"/>
        <dbReference type="ChEBI" id="CHEBI:30616"/>
        <dbReference type="ChEBI" id="CHEBI:83421"/>
        <dbReference type="ChEBI" id="CHEBI:456216"/>
        <dbReference type="EC" id="2.7.11.1"/>
    </reaction>
</comment>
<gene>
    <name evidence="14" type="ORF">F3Y22_tig00110683pilonHSYRG00071</name>
</gene>
<dbReference type="GO" id="GO:0004674">
    <property type="term" value="F:protein serine/threonine kinase activity"/>
    <property type="evidence" value="ECO:0007669"/>
    <property type="project" value="UniProtKB-KW"/>
</dbReference>
<protein>
    <recommendedName>
        <fullName evidence="2">non-specific serine/threonine protein kinase</fullName>
        <ecNumber evidence="2">2.7.11.1</ecNumber>
    </recommendedName>
</protein>
<evidence type="ECO:0000259" key="12">
    <source>
        <dbReference type="PROSITE" id="PS50011"/>
    </source>
</evidence>
<dbReference type="GO" id="GO:0005737">
    <property type="term" value="C:cytoplasm"/>
    <property type="evidence" value="ECO:0007669"/>
    <property type="project" value="UniProtKB-ARBA"/>
</dbReference>
<evidence type="ECO:0000256" key="1">
    <source>
        <dbReference type="ARBA" id="ARBA00009903"/>
    </source>
</evidence>
<dbReference type="InterPro" id="IPR050839">
    <property type="entry name" value="Rho-assoc_Ser/Thr_Kinase"/>
</dbReference>
<keyword evidence="6" id="KW-0547">Nucleotide-binding</keyword>
<dbReference type="PANTHER" id="PTHR22988">
    <property type="entry name" value="MYOTONIC DYSTROPHY S/T KINASE-RELATED"/>
    <property type="match status" value="1"/>
</dbReference>
<evidence type="ECO:0000256" key="10">
    <source>
        <dbReference type="ARBA" id="ARBA00048679"/>
    </source>
</evidence>
<dbReference type="Pfam" id="PF00433">
    <property type="entry name" value="Pkinase_C"/>
    <property type="match status" value="1"/>
</dbReference>
<feature type="domain" description="AGC-kinase C-terminal" evidence="13">
    <location>
        <begin position="174"/>
        <end position="246"/>
    </location>
</feature>
<dbReference type="GO" id="GO:0005524">
    <property type="term" value="F:ATP binding"/>
    <property type="evidence" value="ECO:0007669"/>
    <property type="project" value="UniProtKB-KW"/>
</dbReference>
<dbReference type="PROSITE" id="PS51285">
    <property type="entry name" value="AGC_KINASE_CTER"/>
    <property type="match status" value="1"/>
</dbReference>
<evidence type="ECO:0000256" key="7">
    <source>
        <dbReference type="ARBA" id="ARBA00022777"/>
    </source>
</evidence>
<dbReference type="Gene3D" id="1.10.510.10">
    <property type="entry name" value="Transferase(Phosphotransferase) domain 1"/>
    <property type="match status" value="1"/>
</dbReference>
<keyword evidence="15" id="KW-1185">Reference proteome</keyword>
<keyword evidence="8" id="KW-0067">ATP-binding</keyword>
<comment type="caution">
    <text evidence="14">The sequence shown here is derived from an EMBL/GenBank/DDBJ whole genome shotgun (WGS) entry which is preliminary data.</text>
</comment>
<reference evidence="14" key="1">
    <citation type="submission" date="2019-09" db="EMBL/GenBank/DDBJ databases">
        <title>Draft genome information of white flower Hibiscus syriacus.</title>
        <authorList>
            <person name="Kim Y.-M."/>
        </authorList>
    </citation>
    <scope>NUCLEOTIDE SEQUENCE [LARGE SCALE GENOMIC DNA]</scope>
    <source>
        <strain evidence="14">YM2019G1</strain>
    </source>
</reference>
<dbReference type="InterPro" id="IPR011009">
    <property type="entry name" value="Kinase-like_dom_sf"/>
</dbReference>
<feature type="domain" description="Protein kinase" evidence="12">
    <location>
        <begin position="1"/>
        <end position="173"/>
    </location>
</feature>
<evidence type="ECO:0000256" key="6">
    <source>
        <dbReference type="ARBA" id="ARBA00022741"/>
    </source>
</evidence>
<evidence type="ECO:0000256" key="2">
    <source>
        <dbReference type="ARBA" id="ARBA00012513"/>
    </source>
</evidence>
<evidence type="ECO:0000256" key="3">
    <source>
        <dbReference type="ARBA" id="ARBA00022527"/>
    </source>
</evidence>
<keyword evidence="7 14" id="KW-0418">Kinase</keyword>
<dbReference type="SMART" id="SM00133">
    <property type="entry name" value="S_TK_X"/>
    <property type="match status" value="1"/>
</dbReference>
<evidence type="ECO:0000256" key="8">
    <source>
        <dbReference type="ARBA" id="ARBA00022840"/>
    </source>
</evidence>
<keyword evidence="5" id="KW-0808">Transferase</keyword>
<dbReference type="FunFam" id="1.10.510.10:FF:000057">
    <property type="entry name" value="Non-specific serine/threonine protein kinase"/>
    <property type="match status" value="1"/>
</dbReference>
<evidence type="ECO:0000313" key="15">
    <source>
        <dbReference type="Proteomes" id="UP000436088"/>
    </source>
</evidence>
<accession>A0A6A2ZV95</accession>
<evidence type="ECO:0000256" key="4">
    <source>
        <dbReference type="ARBA" id="ARBA00022553"/>
    </source>
</evidence>
<evidence type="ECO:0000256" key="5">
    <source>
        <dbReference type="ARBA" id="ARBA00022679"/>
    </source>
</evidence>
<feature type="compositionally biased region" description="Polar residues" evidence="11">
    <location>
        <begin position="326"/>
        <end position="338"/>
    </location>
</feature>
<sequence length="494" mass="54216">MKGSSNSGEVTQGQIYKGEAAASEIPSVAGATGGAVGSDLGFWWAALMGHGSCNWVDGLVCTGSGLLVEAYSTVGTLNYMAPEVLLKKGYGMECDWWSLGAIMYEMLIGYPPFCSDDPRITCRKITNRRACLKLPEEPNISAEAKDLICHLLCDVETRLGTRGVEELKAHPWFKGVRWEKLYEIEAADQPTVNGDLDTQNFEKFPEIDGPPSSIPEVGPWRKMLASKDNNFIGFTFNKSDIVQSLESSGILYMLWSNRSSRNGNAGGRAGARNSNPLLTSASIVSSQIHILQLETVTRRIESRASSEASASELTPHRSPEFAPHGQNPSLDSLMTESTSTEWTDEKHSLYLKSMEASFVNQLYDSMSSLGWNSKEKLPGSKSSRKTHCISPGQFKVLRGGCWKKINFESPGFQLNKRDSSRSFVASPWIQHFRSRPTSCGVLASCSLQDNASFKEVSDQNFIGEKLAERTSSECSPKKLKTLVTDASCNEQVVP</sequence>
<dbReference type="Proteomes" id="UP000436088">
    <property type="component" value="Unassembled WGS sequence"/>
</dbReference>
<dbReference type="InterPro" id="IPR000961">
    <property type="entry name" value="AGC-kinase_C"/>
</dbReference>
<name>A0A6A2ZV95_HIBSY</name>
<dbReference type="PROSITE" id="PS50011">
    <property type="entry name" value="PROTEIN_KINASE_DOM"/>
    <property type="match status" value="1"/>
</dbReference>
<comment type="similarity">
    <text evidence="1">Belongs to the protein kinase superfamily. AGC Ser/Thr protein kinase family.</text>
</comment>
<dbReference type="AlphaFoldDB" id="A0A6A2ZV95"/>
<dbReference type="PANTHER" id="PTHR22988:SF76">
    <property type="entry name" value="CHROMOSOME UNDETERMINED SCAFFOLD_135, WHOLE GENOME SHOTGUN SEQUENCE"/>
    <property type="match status" value="1"/>
</dbReference>
<dbReference type="EMBL" id="VEPZ02001072">
    <property type="protein sequence ID" value="KAE8695818.1"/>
    <property type="molecule type" value="Genomic_DNA"/>
</dbReference>
<feature type="region of interest" description="Disordered" evidence="11">
    <location>
        <begin position="302"/>
        <end position="338"/>
    </location>
</feature>
<dbReference type="Gene3D" id="3.30.200.20">
    <property type="entry name" value="Phosphorylase Kinase, domain 1"/>
    <property type="match status" value="1"/>
</dbReference>
<comment type="catalytic activity">
    <reaction evidence="9">
        <text>L-threonyl-[protein] + ATP = O-phospho-L-threonyl-[protein] + ADP + H(+)</text>
        <dbReference type="Rhea" id="RHEA:46608"/>
        <dbReference type="Rhea" id="RHEA-COMP:11060"/>
        <dbReference type="Rhea" id="RHEA-COMP:11605"/>
        <dbReference type="ChEBI" id="CHEBI:15378"/>
        <dbReference type="ChEBI" id="CHEBI:30013"/>
        <dbReference type="ChEBI" id="CHEBI:30616"/>
        <dbReference type="ChEBI" id="CHEBI:61977"/>
        <dbReference type="ChEBI" id="CHEBI:456216"/>
        <dbReference type="EC" id="2.7.11.1"/>
    </reaction>
</comment>